<name>A0A4P2VE65_9ARCH</name>
<reference evidence="1 2" key="1">
    <citation type="journal article" date="2019" name="ISME J.">
        <title>Isolation and characterization of a thermophilic sulfur- and iron-reducing thaumarchaeote from a terrestrial acidic hot spring.</title>
        <authorList>
            <person name="Kato S."/>
            <person name="Itoh T."/>
            <person name="Yuki M."/>
            <person name="Nagamori M."/>
            <person name="Ohnishi M."/>
            <person name="Uematsu K."/>
            <person name="Suzuki K."/>
            <person name="Takashina T."/>
            <person name="Ohkuma M."/>
        </authorList>
    </citation>
    <scope>NUCLEOTIDE SEQUENCE [LARGE SCALE GENOMIC DNA]</scope>
    <source>
        <strain evidence="1 2">NAS-02</strain>
    </source>
</reference>
<protein>
    <submittedName>
        <fullName evidence="1">Transposase ISC1476</fullName>
    </submittedName>
</protein>
<dbReference type="AlphaFoldDB" id="A0A4P2VE65"/>
<dbReference type="EMBL" id="AP018732">
    <property type="protein sequence ID" value="BBE41693.1"/>
    <property type="molecule type" value="Genomic_DNA"/>
</dbReference>
<evidence type="ECO:0000313" key="1">
    <source>
        <dbReference type="EMBL" id="BBE41693.1"/>
    </source>
</evidence>
<sequence>MVEVKRYPRGVMTCPVGDHKLNSDLNGALNILRRGSGVLVRGNLRPLSFIVDHNGIALTNCIAYTKGITPKTLASIQLSQRSGKGL</sequence>
<dbReference type="RefSeq" id="WP_174448006.1">
    <property type="nucleotide sequence ID" value="NZ_AP018732.1"/>
</dbReference>
<keyword evidence="2" id="KW-1185">Reference proteome</keyword>
<accession>A0A4P2VE65</accession>
<dbReference type="KEGG" id="ccai:NAS2_0300"/>
<gene>
    <name evidence="1" type="ORF">NAS2_0300</name>
</gene>
<dbReference type="Proteomes" id="UP000509448">
    <property type="component" value="Chromosome"/>
</dbReference>
<evidence type="ECO:0000313" key="2">
    <source>
        <dbReference type="Proteomes" id="UP000509448"/>
    </source>
</evidence>
<dbReference type="OrthoDB" id="43512at2157"/>
<dbReference type="GeneID" id="55584118"/>
<organism evidence="1 2">
    <name type="scientific">Conexivisphaera calida</name>
    <dbReference type="NCBI Taxonomy" id="1874277"/>
    <lineage>
        <taxon>Archaea</taxon>
        <taxon>Nitrososphaerota</taxon>
        <taxon>Conexivisphaeria</taxon>
        <taxon>Conexivisphaerales</taxon>
        <taxon>Conexivisphaeraceae</taxon>
        <taxon>Conexivisphaera</taxon>
    </lineage>
</organism>
<proteinExistence type="predicted"/>